<dbReference type="GO" id="GO:0009358">
    <property type="term" value="C:polyphosphate kinase complex"/>
    <property type="evidence" value="ECO:0007669"/>
    <property type="project" value="InterPro"/>
</dbReference>
<evidence type="ECO:0000313" key="15">
    <source>
        <dbReference type="Proteomes" id="UP000747791"/>
    </source>
</evidence>
<dbReference type="EMBL" id="RGMI01000004">
    <property type="protein sequence ID" value="NCU50220.1"/>
    <property type="molecule type" value="Genomic_DNA"/>
</dbReference>
<dbReference type="NCBIfam" id="TIGR03705">
    <property type="entry name" value="poly_P_kin"/>
    <property type="match status" value="1"/>
</dbReference>
<dbReference type="EC" id="2.7.4.1" evidence="6 7"/>
<dbReference type="SUPFAM" id="SSF140356">
    <property type="entry name" value="PPK N-terminal domain-like"/>
    <property type="match status" value="1"/>
</dbReference>
<evidence type="ECO:0000259" key="10">
    <source>
        <dbReference type="Pfam" id="PF13090"/>
    </source>
</evidence>
<name>A0A966HNZ4_9PROT</name>
<dbReference type="GO" id="GO:0005524">
    <property type="term" value="F:ATP binding"/>
    <property type="evidence" value="ECO:0007669"/>
    <property type="project" value="UniProtKB-KW"/>
</dbReference>
<sequence length="706" mass="81660">MQRKEKKLNKYINREISWLKFNLRVLAEASNLKNPILERLKFLSIAANNLDEFFMVRVAGIYNQIKDKVSFLSHDGLTCEKQLERIIIKTKRLLSTSNEAWSNLKVDLNKEGILFASYRDLNKSEKVRLNKIFRENIYPILTPLVIDPSHPFPFIPNKGHFLVMLLNKRNKSKKFFATILIPNNIERFINVSNREDIKKYLSIEHIVSNYVNYLFPGYHLNKYTSVRIIRDSDIEFEEEAEDLIMYLEKALKKRRRGRIVKLEIRSNADPLLKKFVYKKLEVTDDEVYEMDSFVGMHQISQIYNKKNANLVFKSFSPRQVERLKQFNNDYFATIKAKDFIVHHPYETFDAVIQFLTQAAEDPNVIAIKQTLYRTTSDSPIVKALLLAAEKGKSVTAVVEVKARFDEENNISLASTLEKAGVQVVYGFVKLKTHAKASLIVRKEKSKLVSYVHLGTGNYHPINAKIYTDLSFFSSDKIICEDVEKFFNYITTYAKPKKLKKLILSPISLRTKLYSLIDQEIENKLKSKHAEIWIKLNSLVDKAMIDKLYQASNAGVKICLFVRGICCLKPGIKGLSENIIVKSIVGRFLEHSRIYCFANGEIMPTRSNLAFFSSADLMTRNLDRRVELLIPIENSTVHEQVLDQIMLANYKDAENSWFLKSDESYEKIKATAENNFSAHNYFMKNPSLSGRGNSINLSMPEKLRLVK</sequence>
<dbReference type="Proteomes" id="UP000747791">
    <property type="component" value="Unassembled WGS sequence"/>
</dbReference>
<keyword evidence="4 6" id="KW-0418">Kinase</keyword>
<feature type="binding site" evidence="6">
    <location>
        <position position="49"/>
    </location>
    <ligand>
        <name>ATP</name>
        <dbReference type="ChEBI" id="CHEBI:30616"/>
    </ligand>
</feature>
<comment type="catalytic activity">
    <reaction evidence="6 7">
        <text>[phosphate](n) + ATP = [phosphate](n+1) + ADP</text>
        <dbReference type="Rhea" id="RHEA:19573"/>
        <dbReference type="Rhea" id="RHEA-COMP:9859"/>
        <dbReference type="Rhea" id="RHEA-COMP:14280"/>
        <dbReference type="ChEBI" id="CHEBI:16838"/>
        <dbReference type="ChEBI" id="CHEBI:30616"/>
        <dbReference type="ChEBI" id="CHEBI:456216"/>
        <dbReference type="EC" id="2.7.4.1"/>
    </reaction>
</comment>
<gene>
    <name evidence="6" type="primary">ppk</name>
    <name evidence="12" type="ORF">EBV32_01210</name>
    <name evidence="13" type="ORF">EBX29_00330</name>
    <name evidence="14" type="ORF">EBX74_00265</name>
</gene>
<keyword evidence="5 6" id="KW-0067">ATP-binding</keyword>
<dbReference type="Pfam" id="PF13090">
    <property type="entry name" value="PP_kinase_C"/>
    <property type="match status" value="1"/>
</dbReference>
<comment type="caution">
    <text evidence="14">The sequence shown here is derived from an EMBL/GenBank/DDBJ whole genome shotgun (WGS) entry which is preliminary data.</text>
</comment>
<dbReference type="PIRSF" id="PIRSF015589">
    <property type="entry name" value="PP_kinase"/>
    <property type="match status" value="1"/>
</dbReference>
<feature type="binding site" evidence="6">
    <location>
        <position position="590"/>
    </location>
    <ligand>
        <name>ATP</name>
        <dbReference type="ChEBI" id="CHEBI:30616"/>
    </ligand>
</feature>
<dbReference type="PANTHER" id="PTHR30218:SF0">
    <property type="entry name" value="POLYPHOSPHATE KINASE"/>
    <property type="match status" value="1"/>
</dbReference>
<comment type="function">
    <text evidence="6 7">Catalyzes the reversible transfer of the terminal phosphate of ATP to form a long-chain polyphosphate (polyP).</text>
</comment>
<evidence type="ECO:0000256" key="7">
    <source>
        <dbReference type="RuleBase" id="RU003800"/>
    </source>
</evidence>
<feature type="binding site" evidence="6">
    <location>
        <position position="373"/>
    </location>
    <ligand>
        <name>Mg(2+)</name>
        <dbReference type="ChEBI" id="CHEBI:18420"/>
    </ligand>
</feature>
<evidence type="ECO:0000313" key="13">
    <source>
        <dbReference type="EMBL" id="NCU50220.1"/>
    </source>
</evidence>
<dbReference type="InterPro" id="IPR041108">
    <property type="entry name" value="PP_kinase_C_1"/>
</dbReference>
<dbReference type="InterPro" id="IPR024953">
    <property type="entry name" value="PP_kinase_middle"/>
</dbReference>
<dbReference type="NCBIfam" id="NF003921">
    <property type="entry name" value="PRK05443.2-2"/>
    <property type="match status" value="1"/>
</dbReference>
<keyword evidence="6" id="KW-0479">Metal-binding</keyword>
<evidence type="ECO:0000256" key="3">
    <source>
        <dbReference type="ARBA" id="ARBA00022741"/>
    </source>
</evidence>
<feature type="binding site" evidence="6">
    <location>
        <position position="403"/>
    </location>
    <ligand>
        <name>Mg(2+)</name>
        <dbReference type="ChEBI" id="CHEBI:18420"/>
    </ligand>
</feature>
<feature type="binding site" evidence="6">
    <location>
        <position position="466"/>
    </location>
    <ligand>
        <name>ATP</name>
        <dbReference type="ChEBI" id="CHEBI:30616"/>
    </ligand>
</feature>
<dbReference type="Pfam" id="PF17941">
    <property type="entry name" value="PP_kinase_C_1"/>
    <property type="match status" value="1"/>
</dbReference>
<comment type="cofactor">
    <cofactor evidence="6">
        <name>Mg(2+)</name>
        <dbReference type="ChEBI" id="CHEBI:18420"/>
    </cofactor>
</comment>
<feature type="active site" description="Phosphohistidine intermediate" evidence="6">
    <location>
        <position position="433"/>
    </location>
</feature>
<evidence type="ECO:0000256" key="4">
    <source>
        <dbReference type="ARBA" id="ARBA00022777"/>
    </source>
</evidence>
<dbReference type="Pfam" id="PF13089">
    <property type="entry name" value="PP_kinase_N"/>
    <property type="match status" value="1"/>
</dbReference>
<evidence type="ECO:0000256" key="6">
    <source>
        <dbReference type="HAMAP-Rule" id="MF_00347"/>
    </source>
</evidence>
<dbReference type="InterPro" id="IPR003414">
    <property type="entry name" value="PP_kinase"/>
</dbReference>
<dbReference type="InterPro" id="IPR025200">
    <property type="entry name" value="PPK_C_dom2"/>
</dbReference>
<dbReference type="Gene3D" id="1.20.58.310">
    <property type="entry name" value="Polyphosphate kinase N-terminal domain"/>
    <property type="match status" value="1"/>
</dbReference>
<evidence type="ECO:0000256" key="5">
    <source>
        <dbReference type="ARBA" id="ARBA00022840"/>
    </source>
</evidence>
<dbReference type="EMBL" id="RGET01000009">
    <property type="protein sequence ID" value="NBN87700.1"/>
    <property type="molecule type" value="Genomic_DNA"/>
</dbReference>
<evidence type="ECO:0000259" key="8">
    <source>
        <dbReference type="Pfam" id="PF02503"/>
    </source>
</evidence>
<dbReference type="GO" id="GO:0008976">
    <property type="term" value="F:polyphosphate kinase activity"/>
    <property type="evidence" value="ECO:0007669"/>
    <property type="project" value="UniProtKB-UniRule"/>
</dbReference>
<keyword evidence="1 6" id="KW-0597">Phosphoprotein</keyword>
<evidence type="ECO:0000313" key="12">
    <source>
        <dbReference type="EMBL" id="NBN87700.1"/>
    </source>
</evidence>
<dbReference type="Proteomes" id="UP000713222">
    <property type="component" value="Unassembled WGS sequence"/>
</dbReference>
<accession>A0A966HNZ4</accession>
<keyword evidence="2 6" id="KW-0808">Transferase</keyword>
<organism evidence="14 15">
    <name type="scientific">Candidatus Fonsibacter lacus</name>
    <dbReference type="NCBI Taxonomy" id="2576439"/>
    <lineage>
        <taxon>Bacteria</taxon>
        <taxon>Pseudomonadati</taxon>
        <taxon>Pseudomonadota</taxon>
        <taxon>Alphaproteobacteria</taxon>
        <taxon>Candidatus Pelagibacterales</taxon>
        <taxon>Candidatus Pelagibacterales incertae sedis</taxon>
        <taxon>Candidatus Fonsibacter</taxon>
    </lineage>
</organism>
<keyword evidence="3 6" id="KW-0547">Nucleotide-binding</keyword>
<feature type="domain" description="Polyphosphate kinase N-terminal" evidence="9">
    <location>
        <begin position="11"/>
        <end position="114"/>
    </location>
</feature>
<evidence type="ECO:0000256" key="1">
    <source>
        <dbReference type="ARBA" id="ARBA00022553"/>
    </source>
</evidence>
<dbReference type="GO" id="GO:0006799">
    <property type="term" value="P:polyphosphate biosynthetic process"/>
    <property type="evidence" value="ECO:0007669"/>
    <property type="project" value="UniProtKB-UniRule"/>
</dbReference>
<dbReference type="SUPFAM" id="SSF143724">
    <property type="entry name" value="PHP14-like"/>
    <property type="match status" value="1"/>
</dbReference>
<dbReference type="Pfam" id="PF02503">
    <property type="entry name" value="PP_kinase"/>
    <property type="match status" value="1"/>
</dbReference>
<dbReference type="AlphaFoldDB" id="A0A966HNZ4"/>
<dbReference type="InterPro" id="IPR036830">
    <property type="entry name" value="PP_kinase_middle_dom_sf"/>
</dbReference>
<dbReference type="EMBL" id="RGOB01000003">
    <property type="protein sequence ID" value="NCU52738.1"/>
    <property type="molecule type" value="Genomic_DNA"/>
</dbReference>
<reference evidence="14" key="1">
    <citation type="submission" date="2018-10" db="EMBL/GenBank/DDBJ databases">
        <title>Iterative Subtractive Binning of Freshwater Chronoseries Metagenomes Recovers Nearly Complete Genomes from over Four Hundred Novel Species.</title>
        <authorList>
            <person name="Rodriguez-R L.M."/>
            <person name="Tsementzi D."/>
            <person name="Luo C."/>
            <person name="Konstantinidis K.T."/>
        </authorList>
    </citation>
    <scope>NUCLEOTIDE SEQUENCE</scope>
    <source>
        <strain evidence="12">WB7_6_001</strain>
        <strain evidence="13">WB8_1A_003</strain>
        <strain evidence="14">WB8_2A_004</strain>
    </source>
</reference>
<dbReference type="InterPro" id="IPR036832">
    <property type="entry name" value="PPK_N_dom_sf"/>
</dbReference>
<dbReference type="PANTHER" id="PTHR30218">
    <property type="entry name" value="POLYPHOSPHATE KINASE"/>
    <property type="match status" value="1"/>
</dbReference>
<protein>
    <recommendedName>
        <fullName evidence="6 7">Polyphosphate kinase</fullName>
        <ecNumber evidence="6 7">2.7.4.1</ecNumber>
    </recommendedName>
    <alternativeName>
        <fullName evidence="6">ATP-polyphosphate phosphotransferase</fullName>
    </alternativeName>
    <alternativeName>
        <fullName evidence="6">Polyphosphoric acid kinase</fullName>
    </alternativeName>
</protein>
<dbReference type="Proteomes" id="UP000699985">
    <property type="component" value="Unassembled WGS sequence"/>
</dbReference>
<dbReference type="GO" id="GO:0046872">
    <property type="term" value="F:metal ion binding"/>
    <property type="evidence" value="ECO:0007669"/>
    <property type="project" value="UniProtKB-KW"/>
</dbReference>
<dbReference type="NCBIfam" id="NF003917">
    <property type="entry name" value="PRK05443.1-1"/>
    <property type="match status" value="1"/>
</dbReference>
<evidence type="ECO:0000256" key="2">
    <source>
        <dbReference type="ARBA" id="ARBA00022679"/>
    </source>
</evidence>
<keyword evidence="6" id="KW-0460">Magnesium</keyword>
<dbReference type="HAMAP" id="MF_00347">
    <property type="entry name" value="Polyphosphate_kinase"/>
    <property type="match status" value="1"/>
</dbReference>
<dbReference type="InterPro" id="IPR025198">
    <property type="entry name" value="PPK_N_dom"/>
</dbReference>
<evidence type="ECO:0000259" key="9">
    <source>
        <dbReference type="Pfam" id="PF13089"/>
    </source>
</evidence>
<feature type="domain" description="Polyphosphate kinase C-terminal" evidence="11">
    <location>
        <begin position="330"/>
        <end position="494"/>
    </location>
</feature>
<comment type="PTM">
    <text evidence="6 7">An intermediate of this reaction is the autophosphorylated ppk in which a phosphate is covalently linked to a histidine residue through a N-P bond.</text>
</comment>
<evidence type="ECO:0000313" key="14">
    <source>
        <dbReference type="EMBL" id="NCU52738.1"/>
    </source>
</evidence>
<dbReference type="NCBIfam" id="NF003919">
    <property type="entry name" value="PRK05443.1-4"/>
    <property type="match status" value="1"/>
</dbReference>
<feature type="binding site" evidence="6">
    <location>
        <position position="562"/>
    </location>
    <ligand>
        <name>ATP</name>
        <dbReference type="ChEBI" id="CHEBI:30616"/>
    </ligand>
</feature>
<evidence type="ECO:0000259" key="11">
    <source>
        <dbReference type="Pfam" id="PF17941"/>
    </source>
</evidence>
<feature type="domain" description="Polyphosphate kinase C-terminal" evidence="10">
    <location>
        <begin position="501"/>
        <end position="677"/>
    </location>
</feature>
<comment type="similarity">
    <text evidence="6 7">Belongs to the polyphosphate kinase 1 (PPK1) family.</text>
</comment>
<dbReference type="SUPFAM" id="SSF56024">
    <property type="entry name" value="Phospholipase D/nuclease"/>
    <property type="match status" value="2"/>
</dbReference>
<feature type="domain" description="Polyphosphate kinase middle" evidence="8">
    <location>
        <begin position="125"/>
        <end position="301"/>
    </location>
</feature>
<dbReference type="Gene3D" id="3.30.870.10">
    <property type="entry name" value="Endonuclease Chain A"/>
    <property type="match status" value="2"/>
</dbReference>
<dbReference type="Gene3D" id="3.30.1840.10">
    <property type="entry name" value="Polyphosphate kinase middle domain"/>
    <property type="match status" value="1"/>
</dbReference>
<proteinExistence type="inferred from homology"/>
<dbReference type="CDD" id="cd09165">
    <property type="entry name" value="PLDc_PaPPK1_C1_like"/>
    <property type="match status" value="1"/>
</dbReference>